<dbReference type="Gene3D" id="3.40.50.150">
    <property type="entry name" value="Vaccinia Virus protein VP39"/>
    <property type="match status" value="1"/>
</dbReference>
<evidence type="ECO:0000313" key="5">
    <source>
        <dbReference type="EMBL" id="KAF2234303.1"/>
    </source>
</evidence>
<evidence type="ECO:0000256" key="4">
    <source>
        <dbReference type="SAM" id="MobiDB-lite"/>
    </source>
</evidence>
<feature type="compositionally biased region" description="Polar residues" evidence="4">
    <location>
        <begin position="379"/>
        <end position="389"/>
    </location>
</feature>
<dbReference type="PANTHER" id="PTHR12133:SF1">
    <property type="entry name" value="TRNA (ADENINE(58)-N(1))-METHYLTRANSFERASE, MITOCHONDRIAL"/>
    <property type="match status" value="1"/>
</dbReference>
<sequence length="453" mass="50156">MKFSSGISCLRASRAAVSHNLNRWYSHQVYQEGDIVLLRQKHDASSRPILTKPLRKDAVTPTHRGSVSHSQIIGARVRDVARSNSAVEFRIHDPTLGEYTSLTPRVVTPIYPGDANLIVSLLDIHLATPGQQYPQDGTLEILEAGTGHGALTLYLARAIHGANTSPPEIPRLGQASLKTSKNDLSIEDSETNGEQNTSSNTSDLEDQEALDSFNQWKLSRRAILHTLDISPKHSRDAKKVVRNFRRGMYYGDIDFYTGDLPDWVTDQVTSRQDSGVDNIRASTSPEGETTKSFLSHAILDLPSAHIHLSTVADVLQPNGMLVVFNPSITQIVQCVERVKAERLPLMLDRVVELESGKSEGRTWDVRAVKTKVMERRVQQVDSTESNAAIESNGDGAESGDSESVPPEMGERDDEQSQDSKNRDQEYVMVCRPKVGERVTGGGFLGVWRKMTYD</sequence>
<proteinExistence type="predicted"/>
<accession>A0A6A6H9U5</accession>
<dbReference type="PROSITE" id="PS51620">
    <property type="entry name" value="SAM_TRM61"/>
    <property type="match status" value="1"/>
</dbReference>
<dbReference type="SUPFAM" id="SSF53335">
    <property type="entry name" value="S-adenosyl-L-methionine-dependent methyltransferases"/>
    <property type="match status" value="1"/>
</dbReference>
<keyword evidence="6" id="KW-1185">Reference proteome</keyword>
<dbReference type="InterPro" id="IPR029063">
    <property type="entry name" value="SAM-dependent_MTases_sf"/>
</dbReference>
<evidence type="ECO:0000256" key="2">
    <source>
        <dbReference type="ARBA" id="ARBA00015963"/>
    </source>
</evidence>
<dbReference type="EC" id="2.1.1.220" evidence="1"/>
<dbReference type="GO" id="GO:0031515">
    <property type="term" value="C:tRNA (m1A) methyltransferase complex"/>
    <property type="evidence" value="ECO:0007669"/>
    <property type="project" value="InterPro"/>
</dbReference>
<evidence type="ECO:0000256" key="3">
    <source>
        <dbReference type="ARBA" id="ARBA00033309"/>
    </source>
</evidence>
<dbReference type="PANTHER" id="PTHR12133">
    <property type="entry name" value="TRNA (ADENINE(58)-N(1))-METHYLTRANSFERASE"/>
    <property type="match status" value="1"/>
</dbReference>
<dbReference type="Gene3D" id="3.10.330.20">
    <property type="match status" value="1"/>
</dbReference>
<dbReference type="OrthoDB" id="5585464at2759"/>
<organism evidence="5 6">
    <name type="scientific">Viridothelium virens</name>
    <name type="common">Speckled blister lichen</name>
    <name type="synonym">Trypethelium virens</name>
    <dbReference type="NCBI Taxonomy" id="1048519"/>
    <lineage>
        <taxon>Eukaryota</taxon>
        <taxon>Fungi</taxon>
        <taxon>Dikarya</taxon>
        <taxon>Ascomycota</taxon>
        <taxon>Pezizomycotina</taxon>
        <taxon>Dothideomycetes</taxon>
        <taxon>Dothideomycetes incertae sedis</taxon>
        <taxon>Trypetheliales</taxon>
        <taxon>Trypetheliaceae</taxon>
        <taxon>Viridothelium</taxon>
    </lineage>
</organism>
<dbReference type="GO" id="GO:0160107">
    <property type="term" value="F:tRNA (adenine(58)-N1)-methyltransferase activity"/>
    <property type="evidence" value="ECO:0007669"/>
    <property type="project" value="UniProtKB-EC"/>
</dbReference>
<name>A0A6A6H9U5_VIRVR</name>
<dbReference type="GO" id="GO:0005739">
    <property type="term" value="C:mitochondrion"/>
    <property type="evidence" value="ECO:0007669"/>
    <property type="project" value="TreeGrafter"/>
</dbReference>
<evidence type="ECO:0000313" key="6">
    <source>
        <dbReference type="Proteomes" id="UP000800092"/>
    </source>
</evidence>
<dbReference type="Proteomes" id="UP000800092">
    <property type="component" value="Unassembled WGS sequence"/>
</dbReference>
<dbReference type="EMBL" id="ML991799">
    <property type="protein sequence ID" value="KAF2234303.1"/>
    <property type="molecule type" value="Genomic_DNA"/>
</dbReference>
<gene>
    <name evidence="5" type="ORF">EV356DRAFT_515203</name>
</gene>
<dbReference type="AlphaFoldDB" id="A0A6A6H9U5"/>
<feature type="region of interest" description="Disordered" evidence="4">
    <location>
        <begin position="376"/>
        <end position="428"/>
    </location>
</feature>
<dbReference type="GO" id="GO:0030488">
    <property type="term" value="P:tRNA methylation"/>
    <property type="evidence" value="ECO:0007669"/>
    <property type="project" value="InterPro"/>
</dbReference>
<feature type="compositionally biased region" description="Polar residues" evidence="4">
    <location>
        <begin position="192"/>
        <end position="202"/>
    </location>
</feature>
<evidence type="ECO:0000256" key="1">
    <source>
        <dbReference type="ARBA" id="ARBA00012796"/>
    </source>
</evidence>
<reference evidence="5" key="1">
    <citation type="journal article" date="2020" name="Stud. Mycol.">
        <title>101 Dothideomycetes genomes: a test case for predicting lifestyles and emergence of pathogens.</title>
        <authorList>
            <person name="Haridas S."/>
            <person name="Albert R."/>
            <person name="Binder M."/>
            <person name="Bloem J."/>
            <person name="Labutti K."/>
            <person name="Salamov A."/>
            <person name="Andreopoulos B."/>
            <person name="Baker S."/>
            <person name="Barry K."/>
            <person name="Bills G."/>
            <person name="Bluhm B."/>
            <person name="Cannon C."/>
            <person name="Castanera R."/>
            <person name="Culley D."/>
            <person name="Daum C."/>
            <person name="Ezra D."/>
            <person name="Gonzalez J."/>
            <person name="Henrissat B."/>
            <person name="Kuo A."/>
            <person name="Liang C."/>
            <person name="Lipzen A."/>
            <person name="Lutzoni F."/>
            <person name="Magnuson J."/>
            <person name="Mondo S."/>
            <person name="Nolan M."/>
            <person name="Ohm R."/>
            <person name="Pangilinan J."/>
            <person name="Park H.-J."/>
            <person name="Ramirez L."/>
            <person name="Alfaro M."/>
            <person name="Sun H."/>
            <person name="Tritt A."/>
            <person name="Yoshinaga Y."/>
            <person name="Zwiers L.-H."/>
            <person name="Turgeon B."/>
            <person name="Goodwin S."/>
            <person name="Spatafora J."/>
            <person name="Crous P."/>
            <person name="Grigoriev I."/>
        </authorList>
    </citation>
    <scope>NUCLEOTIDE SEQUENCE</scope>
    <source>
        <strain evidence="5">Tuck. ex Michener</strain>
    </source>
</reference>
<feature type="region of interest" description="Disordered" evidence="4">
    <location>
        <begin position="183"/>
        <end position="206"/>
    </location>
</feature>
<protein>
    <recommendedName>
        <fullName evidence="2">tRNA (adenine(58)-N(1))-methyltransferase catalytic subunit TRM61</fullName>
        <ecNumber evidence="1">2.1.1.220</ecNumber>
    </recommendedName>
    <alternativeName>
        <fullName evidence="3">tRNA(m1A58)-methyltransferase subunit TRM61</fullName>
    </alternativeName>
</protein>
<dbReference type="InterPro" id="IPR014816">
    <property type="entry name" value="tRNA_MeTrfase_Gcd14"/>
</dbReference>